<dbReference type="OrthoDB" id="5084148at2759"/>
<evidence type="ECO:0000313" key="1">
    <source>
        <dbReference type="EMBL" id="KAF5580886.1"/>
    </source>
</evidence>
<comment type="caution">
    <text evidence="1">The sequence shown here is derived from an EMBL/GenBank/DDBJ whole genome shotgun (WGS) entry which is preliminary data.</text>
</comment>
<dbReference type="EMBL" id="JAAOAV010000324">
    <property type="protein sequence ID" value="KAF5580886.1"/>
    <property type="molecule type" value="Genomic_DNA"/>
</dbReference>
<evidence type="ECO:0000313" key="2">
    <source>
        <dbReference type="Proteomes" id="UP000547976"/>
    </source>
</evidence>
<dbReference type="AlphaFoldDB" id="A0A8H5KY54"/>
<dbReference type="RefSeq" id="XP_036531255.1">
    <property type="nucleotide sequence ID" value="XM_036678167.1"/>
</dbReference>
<sequence>MGSTQLIDFTPADIDMIFAVSQENLNQGLTPMPTASGPPTWIVDLSQSGTATQVTFNITFADGATFNNNQLGRTFTQSVASGGPQWVVPYQVDLTIAKIDNLKGIPQWLKDRFAALNDDYGEVFDLSQVLLDLTTLAFQTGSTSPGIDLYDWYLILQGTLAYLQTNHGDVYTTPPSTGYAITHNGATPTQTPPTYTPTSVDFVILPNAALPGASALVFVFMINQRPFPPSPANAFVDVVLITDPAITPGVALVGAPNFVSFI</sequence>
<name>A0A8H5KY54_GIBSU</name>
<dbReference type="GeneID" id="59312885"/>
<proteinExistence type="predicted"/>
<gene>
    <name evidence="1" type="ORF">FSUBG_13291</name>
</gene>
<protein>
    <submittedName>
        <fullName evidence="1">Uncharacterized protein</fullName>
    </submittedName>
</protein>
<reference evidence="1 2" key="1">
    <citation type="submission" date="2020-05" db="EMBL/GenBank/DDBJ databases">
        <title>Identification and distribution of gene clusters putatively required for synthesis of sphingolipid metabolism inhibitors in phylogenetically diverse species of the filamentous fungus Fusarium.</title>
        <authorList>
            <person name="Kim H.-S."/>
            <person name="Busman M."/>
            <person name="Brown D.W."/>
            <person name="Divon H."/>
            <person name="Uhlig S."/>
            <person name="Proctor R.H."/>
        </authorList>
    </citation>
    <scope>NUCLEOTIDE SEQUENCE [LARGE SCALE GENOMIC DNA]</scope>
    <source>
        <strain evidence="1 2">NRRL 66333</strain>
    </source>
</reference>
<dbReference type="Proteomes" id="UP000547976">
    <property type="component" value="Unassembled WGS sequence"/>
</dbReference>
<organism evidence="1 2">
    <name type="scientific">Gibberella subglutinans</name>
    <name type="common">Fusarium subglutinans</name>
    <dbReference type="NCBI Taxonomy" id="42677"/>
    <lineage>
        <taxon>Eukaryota</taxon>
        <taxon>Fungi</taxon>
        <taxon>Dikarya</taxon>
        <taxon>Ascomycota</taxon>
        <taxon>Pezizomycotina</taxon>
        <taxon>Sordariomycetes</taxon>
        <taxon>Hypocreomycetidae</taxon>
        <taxon>Hypocreales</taxon>
        <taxon>Nectriaceae</taxon>
        <taxon>Fusarium</taxon>
        <taxon>Fusarium fujikuroi species complex</taxon>
    </lineage>
</organism>
<keyword evidence="2" id="KW-1185">Reference proteome</keyword>
<accession>A0A8H5KY54</accession>